<reference evidence="8 9" key="1">
    <citation type="submission" date="2021-03" db="EMBL/GenBank/DDBJ databases">
        <title>Genomic Encyclopedia of Type Strains, Phase IV (KMG-IV): sequencing the most valuable type-strain genomes for metagenomic binning, comparative biology and taxonomic classification.</title>
        <authorList>
            <person name="Goeker M."/>
        </authorList>
    </citation>
    <scope>NUCLEOTIDE SEQUENCE [LARGE SCALE GENOMIC DNA]</scope>
    <source>
        <strain evidence="8 9">DSM 101953</strain>
    </source>
</reference>
<evidence type="ECO:0000259" key="5">
    <source>
        <dbReference type="Pfam" id="PF02278"/>
    </source>
</evidence>
<evidence type="ECO:0000256" key="3">
    <source>
        <dbReference type="ARBA" id="ARBA00023239"/>
    </source>
</evidence>
<dbReference type="Proteomes" id="UP000773462">
    <property type="component" value="Unassembled WGS sequence"/>
</dbReference>
<sequence length="783" mass="86985">MQSLKNKWLQYLVGDTLRPESLKRVRDARDKMLYHQKLLWVDIPYQENAADVFQIILRLKEMAIALKSPKCTYYMDYSLRLRIIYGLEWLSEHRYNETCQPYGNWWYWEIGVPIALLETLLLMENLLDTELIERLLLPVDKYVGDPAFHAQWFAAKAPPATGANLVWKSTAAALAAVIRGDGQKLSAARNALLPLFRYAKEGDGFYEDGSFLQHDRYAYTGGYGVSLLHDVVRLMVWLHSTPWELPDEARDLTAGWIKDSFVPLMFRGSMLDMVSGREVSREDSQNHESGHSVITSCLRFSRILGEADQARLLSRVKGWIVADTYKPYIAEAPTDTAAEAGALLDDELVPPALEENFCKLFARMDRVVLQGPGFAYSISMFSSRIYSYESINREHLKGWYTSYGMSHLYNSDLGQYADAFWPTVDPYRLPGTTVTKTLQEEGAGQGRLSNRAYVGGAVLHNQYGAIAMELQDVVNEGDGLTALKSWFLFGNRIVALGSDIKSCTSARVETIIDNRKWNPAGDHTITADGTEICRTLGLTDTIQPKWIHMASSTGGAGVGIYLPERCCVRALREARQGSWKAINDAGPSERVERLYQTLWFDHGAAPQGDTYAYMLLPGWSEEETAGFAGAPSIRIVELNERVHAVEDTGLGLFAVHFWQPGWYKSGGIACSGQASIVLRRNPAGWSLAIADPTQLQRRPIEVEIEVDRPVSRVINKSDRIMVDLGGSGELSGPGDRSDPSDAGDSGEPSDSGDTGAPGNPRKVRLVFDPDGAGGDSFHVELGA</sequence>
<dbReference type="CDD" id="cd01083">
    <property type="entry name" value="GAG_Lyase"/>
    <property type="match status" value="1"/>
</dbReference>
<feature type="domain" description="Polysaccharide lyase 8 N-terminal alpha-helical" evidence="7">
    <location>
        <begin position="35"/>
        <end position="317"/>
    </location>
</feature>
<dbReference type="PANTHER" id="PTHR38481:SF1">
    <property type="entry name" value="HYALURONATE LYASE"/>
    <property type="match status" value="1"/>
</dbReference>
<feature type="domain" description="Polysaccharide lyase family 8 central" evidence="5">
    <location>
        <begin position="359"/>
        <end position="619"/>
    </location>
</feature>
<dbReference type="Gene3D" id="2.60.220.10">
    <property type="entry name" value="Polysaccharide lyase family 8-like, C-terminal"/>
    <property type="match status" value="1"/>
</dbReference>
<keyword evidence="9" id="KW-1185">Reference proteome</keyword>
<evidence type="ECO:0000256" key="1">
    <source>
        <dbReference type="ARBA" id="ARBA00006699"/>
    </source>
</evidence>
<dbReference type="Gene3D" id="2.70.98.10">
    <property type="match status" value="1"/>
</dbReference>
<dbReference type="PANTHER" id="PTHR38481">
    <property type="entry name" value="HYALURONATE LYASE"/>
    <property type="match status" value="1"/>
</dbReference>
<dbReference type="InterPro" id="IPR004103">
    <property type="entry name" value="Lyase_8_C"/>
</dbReference>
<organism evidence="8 9">
    <name type="scientific">Paenibacillus silagei</name>
    <dbReference type="NCBI Taxonomy" id="1670801"/>
    <lineage>
        <taxon>Bacteria</taxon>
        <taxon>Bacillati</taxon>
        <taxon>Bacillota</taxon>
        <taxon>Bacilli</taxon>
        <taxon>Bacillales</taxon>
        <taxon>Paenibacillaceae</taxon>
        <taxon>Paenibacillus</taxon>
    </lineage>
</organism>
<dbReference type="SUPFAM" id="SSF74650">
    <property type="entry name" value="Galactose mutarotase-like"/>
    <property type="match status" value="1"/>
</dbReference>
<evidence type="ECO:0000313" key="9">
    <source>
        <dbReference type="Proteomes" id="UP000773462"/>
    </source>
</evidence>
<dbReference type="Pfam" id="PF02278">
    <property type="entry name" value="Lyase_8"/>
    <property type="match status" value="1"/>
</dbReference>
<keyword evidence="3 8" id="KW-0456">Lyase</keyword>
<dbReference type="GO" id="GO:0030340">
    <property type="term" value="F:hyaluronate lyase activity"/>
    <property type="evidence" value="ECO:0007669"/>
    <property type="project" value="UniProtKB-EC"/>
</dbReference>
<dbReference type="SUPFAM" id="SSF49863">
    <property type="entry name" value="Hyaluronate lyase-like, C-terminal domain"/>
    <property type="match status" value="1"/>
</dbReference>
<dbReference type="InterPro" id="IPR011013">
    <property type="entry name" value="Gal_mutarotase_sf_dom"/>
</dbReference>
<dbReference type="EMBL" id="JAGGLV010000020">
    <property type="protein sequence ID" value="MBP2114753.1"/>
    <property type="molecule type" value="Genomic_DNA"/>
</dbReference>
<evidence type="ECO:0000259" key="6">
    <source>
        <dbReference type="Pfam" id="PF02884"/>
    </source>
</evidence>
<dbReference type="Pfam" id="PF08124">
    <property type="entry name" value="Lyase_8_N"/>
    <property type="match status" value="1"/>
</dbReference>
<feature type="region of interest" description="Disordered" evidence="4">
    <location>
        <begin position="724"/>
        <end position="783"/>
    </location>
</feature>
<dbReference type="SUPFAM" id="SSF48230">
    <property type="entry name" value="Chondroitin AC/alginate lyase"/>
    <property type="match status" value="1"/>
</dbReference>
<dbReference type="Pfam" id="PF02884">
    <property type="entry name" value="Lyase_8_C"/>
    <property type="match status" value="1"/>
</dbReference>
<comment type="similarity">
    <text evidence="1">Belongs to the polysaccharide lyase 8 family.</text>
</comment>
<dbReference type="EC" id="4.2.2.1" evidence="8"/>
<protein>
    <submittedName>
        <fullName evidence="8">Hyaluronate lyase</fullName>
        <ecNumber evidence="8">4.2.2.1</ecNumber>
    </submittedName>
</protein>
<evidence type="ECO:0000259" key="7">
    <source>
        <dbReference type="Pfam" id="PF08124"/>
    </source>
</evidence>
<feature type="domain" description="Polysaccharide lyase family 8 C-terminal" evidence="6">
    <location>
        <begin position="635"/>
        <end position="696"/>
    </location>
</feature>
<dbReference type="InterPro" id="IPR011071">
    <property type="entry name" value="Lyase_8-like_C"/>
</dbReference>
<dbReference type="InterPro" id="IPR012970">
    <property type="entry name" value="Lyase_8_alpha_N"/>
</dbReference>
<dbReference type="InterPro" id="IPR038970">
    <property type="entry name" value="Lyase_8"/>
</dbReference>
<evidence type="ECO:0000256" key="2">
    <source>
        <dbReference type="ARBA" id="ARBA00022729"/>
    </source>
</evidence>
<dbReference type="InterPro" id="IPR014718">
    <property type="entry name" value="GH-type_carb-bd"/>
</dbReference>
<dbReference type="InterPro" id="IPR008929">
    <property type="entry name" value="Chondroitin_lyas"/>
</dbReference>
<keyword evidence="2" id="KW-0732">Signal</keyword>
<evidence type="ECO:0000256" key="4">
    <source>
        <dbReference type="SAM" id="MobiDB-lite"/>
    </source>
</evidence>
<proteinExistence type="inferred from homology"/>
<name>A0ABS4NXG2_9BACL</name>
<dbReference type="Gene3D" id="1.50.10.100">
    <property type="entry name" value="Chondroitin AC/alginate lyase"/>
    <property type="match status" value="1"/>
</dbReference>
<comment type="caution">
    <text evidence="8">The sequence shown here is derived from an EMBL/GenBank/DDBJ whole genome shotgun (WGS) entry which is preliminary data.</text>
</comment>
<accession>A0ABS4NXG2</accession>
<dbReference type="InterPro" id="IPR003159">
    <property type="entry name" value="Lyase_8_central_dom"/>
</dbReference>
<gene>
    <name evidence="8" type="ORF">J2Z70_004937</name>
</gene>
<evidence type="ECO:0000313" key="8">
    <source>
        <dbReference type="EMBL" id="MBP2114753.1"/>
    </source>
</evidence>
<dbReference type="RefSeq" id="WP_209877456.1">
    <property type="nucleotide sequence ID" value="NZ_JAGGLV010000020.1"/>
</dbReference>